<dbReference type="AlphaFoldDB" id="A0A0E9TM80"/>
<reference evidence="1" key="2">
    <citation type="journal article" date="2015" name="Fish Shellfish Immunol.">
        <title>Early steps in the European eel (Anguilla anguilla)-Vibrio vulnificus interaction in the gills: Role of the RtxA13 toxin.</title>
        <authorList>
            <person name="Callol A."/>
            <person name="Pajuelo D."/>
            <person name="Ebbesson L."/>
            <person name="Teles M."/>
            <person name="MacKenzie S."/>
            <person name="Amaro C."/>
        </authorList>
    </citation>
    <scope>NUCLEOTIDE SEQUENCE</scope>
</reference>
<sequence>MAVTLLHCQLNPIRRATVRLSRQILGDFIFSFLKEKAIVKTL</sequence>
<name>A0A0E9TM80_ANGAN</name>
<proteinExistence type="predicted"/>
<protein>
    <submittedName>
        <fullName evidence="1">Uncharacterized protein</fullName>
    </submittedName>
</protein>
<dbReference type="EMBL" id="GBXM01054744">
    <property type="protein sequence ID" value="JAH53833.1"/>
    <property type="molecule type" value="Transcribed_RNA"/>
</dbReference>
<evidence type="ECO:0000313" key="1">
    <source>
        <dbReference type="EMBL" id="JAH53833.1"/>
    </source>
</evidence>
<organism evidence="1">
    <name type="scientific">Anguilla anguilla</name>
    <name type="common">European freshwater eel</name>
    <name type="synonym">Muraena anguilla</name>
    <dbReference type="NCBI Taxonomy" id="7936"/>
    <lineage>
        <taxon>Eukaryota</taxon>
        <taxon>Metazoa</taxon>
        <taxon>Chordata</taxon>
        <taxon>Craniata</taxon>
        <taxon>Vertebrata</taxon>
        <taxon>Euteleostomi</taxon>
        <taxon>Actinopterygii</taxon>
        <taxon>Neopterygii</taxon>
        <taxon>Teleostei</taxon>
        <taxon>Anguilliformes</taxon>
        <taxon>Anguillidae</taxon>
        <taxon>Anguilla</taxon>
    </lineage>
</organism>
<accession>A0A0E9TM80</accession>
<reference evidence="1" key="1">
    <citation type="submission" date="2014-11" db="EMBL/GenBank/DDBJ databases">
        <authorList>
            <person name="Amaro Gonzalez C."/>
        </authorList>
    </citation>
    <scope>NUCLEOTIDE SEQUENCE</scope>
</reference>